<dbReference type="PROSITE" id="PS51192">
    <property type="entry name" value="HELICASE_ATP_BIND_1"/>
    <property type="match status" value="1"/>
</dbReference>
<feature type="compositionally biased region" description="Low complexity" evidence="12">
    <location>
        <begin position="117"/>
        <end position="126"/>
    </location>
</feature>
<comment type="similarity">
    <text evidence="2">Belongs to the SNF2/RAD54 helicase family. SWR1 subfamily.</text>
</comment>
<evidence type="ECO:0000259" key="14">
    <source>
        <dbReference type="PROSITE" id="PS51194"/>
    </source>
</evidence>
<feature type="compositionally biased region" description="Polar residues" evidence="12">
    <location>
        <begin position="551"/>
        <end position="574"/>
    </location>
</feature>
<proteinExistence type="inferred from homology"/>
<feature type="region of interest" description="Disordered" evidence="12">
    <location>
        <begin position="354"/>
        <end position="375"/>
    </location>
</feature>
<reference evidence="15" key="1">
    <citation type="journal article" date="2020" name="Nat. Commun.">
        <title>Large-scale genome sequencing of mycorrhizal fungi provides insights into the early evolution of symbiotic traits.</title>
        <authorList>
            <person name="Miyauchi S."/>
            <person name="Kiss E."/>
            <person name="Kuo A."/>
            <person name="Drula E."/>
            <person name="Kohler A."/>
            <person name="Sanchez-Garcia M."/>
            <person name="Morin E."/>
            <person name="Andreopoulos B."/>
            <person name="Barry K.W."/>
            <person name="Bonito G."/>
            <person name="Buee M."/>
            <person name="Carver A."/>
            <person name="Chen C."/>
            <person name="Cichocki N."/>
            <person name="Clum A."/>
            <person name="Culley D."/>
            <person name="Crous P.W."/>
            <person name="Fauchery L."/>
            <person name="Girlanda M."/>
            <person name="Hayes R.D."/>
            <person name="Keri Z."/>
            <person name="LaButti K."/>
            <person name="Lipzen A."/>
            <person name="Lombard V."/>
            <person name="Magnuson J."/>
            <person name="Maillard F."/>
            <person name="Murat C."/>
            <person name="Nolan M."/>
            <person name="Ohm R.A."/>
            <person name="Pangilinan J."/>
            <person name="Pereira M.F."/>
            <person name="Perotto S."/>
            <person name="Peter M."/>
            <person name="Pfister S."/>
            <person name="Riley R."/>
            <person name="Sitrit Y."/>
            <person name="Stielow J.B."/>
            <person name="Szollosi G."/>
            <person name="Zifcakova L."/>
            <person name="Stursova M."/>
            <person name="Spatafora J.W."/>
            <person name="Tedersoo L."/>
            <person name="Vaario L.M."/>
            <person name="Yamada A."/>
            <person name="Yan M."/>
            <person name="Wang P."/>
            <person name="Xu J."/>
            <person name="Bruns T."/>
            <person name="Baldrian P."/>
            <person name="Vilgalys R."/>
            <person name="Dunand C."/>
            <person name="Henrissat B."/>
            <person name="Grigoriev I.V."/>
            <person name="Hibbett D."/>
            <person name="Nagy L.G."/>
            <person name="Martin F.M."/>
        </authorList>
    </citation>
    <scope>NUCLEOTIDE SEQUENCE</scope>
    <source>
        <strain evidence="15">UP504</strain>
    </source>
</reference>
<feature type="compositionally biased region" description="Acidic residues" evidence="12">
    <location>
        <begin position="1614"/>
        <end position="1626"/>
    </location>
</feature>
<dbReference type="Proteomes" id="UP000886523">
    <property type="component" value="Unassembled WGS sequence"/>
</dbReference>
<dbReference type="FunFam" id="3.40.50.10810:FF:000005">
    <property type="entry name" value="Photoperiod-independent early flowering 1"/>
    <property type="match status" value="1"/>
</dbReference>
<gene>
    <name evidence="15" type="ORF">BS47DRAFT_1383972</name>
</gene>
<comment type="caution">
    <text evidence="15">The sequence shown here is derived from an EMBL/GenBank/DDBJ whole genome shotgun (WGS) entry which is preliminary data.</text>
</comment>
<keyword evidence="16" id="KW-1185">Reference proteome</keyword>
<evidence type="ECO:0000256" key="11">
    <source>
        <dbReference type="ARBA" id="ARBA00023242"/>
    </source>
</evidence>
<keyword evidence="4" id="KW-0547">Nucleotide-binding</keyword>
<evidence type="ECO:0000256" key="6">
    <source>
        <dbReference type="ARBA" id="ARBA00022806"/>
    </source>
</evidence>
<feature type="compositionally biased region" description="Basic and acidic residues" evidence="12">
    <location>
        <begin position="517"/>
        <end position="530"/>
    </location>
</feature>
<feature type="region of interest" description="Disordered" evidence="12">
    <location>
        <begin position="1581"/>
        <end position="1626"/>
    </location>
</feature>
<dbReference type="Gene3D" id="3.40.50.300">
    <property type="entry name" value="P-loop containing nucleotide triphosphate hydrolases"/>
    <property type="match status" value="1"/>
</dbReference>
<feature type="compositionally biased region" description="Basic and acidic residues" evidence="12">
    <location>
        <begin position="411"/>
        <end position="454"/>
    </location>
</feature>
<keyword evidence="7" id="KW-0067">ATP-binding</keyword>
<dbReference type="InterPro" id="IPR038718">
    <property type="entry name" value="SNF2-like_sf"/>
</dbReference>
<dbReference type="OrthoDB" id="372624at2759"/>
<feature type="compositionally biased region" description="Basic and acidic residues" evidence="12">
    <location>
        <begin position="588"/>
        <end position="600"/>
    </location>
</feature>
<dbReference type="EC" id="3.6.4.12" evidence="3"/>
<feature type="compositionally biased region" description="Low complexity" evidence="12">
    <location>
        <begin position="633"/>
        <end position="651"/>
    </location>
</feature>
<dbReference type="InterPro" id="IPR049730">
    <property type="entry name" value="SNF2/RAD54-like_C"/>
</dbReference>
<evidence type="ECO:0000256" key="8">
    <source>
        <dbReference type="ARBA" id="ARBA00022853"/>
    </source>
</evidence>
<feature type="region of interest" description="Disordered" evidence="12">
    <location>
        <begin position="411"/>
        <end position="530"/>
    </location>
</feature>
<name>A0A9P6ARA1_9AGAM</name>
<feature type="compositionally biased region" description="Acidic residues" evidence="12">
    <location>
        <begin position="737"/>
        <end position="755"/>
    </location>
</feature>
<evidence type="ECO:0000313" key="15">
    <source>
        <dbReference type="EMBL" id="KAF9510446.1"/>
    </source>
</evidence>
<dbReference type="GO" id="GO:0005524">
    <property type="term" value="F:ATP binding"/>
    <property type="evidence" value="ECO:0007669"/>
    <property type="project" value="UniProtKB-KW"/>
</dbReference>
<dbReference type="Pfam" id="PF00271">
    <property type="entry name" value="Helicase_C"/>
    <property type="match status" value="1"/>
</dbReference>
<dbReference type="SUPFAM" id="SSF52540">
    <property type="entry name" value="P-loop containing nucleoside triphosphate hydrolases"/>
    <property type="match status" value="2"/>
</dbReference>
<dbReference type="GO" id="GO:0006338">
    <property type="term" value="P:chromatin remodeling"/>
    <property type="evidence" value="ECO:0007669"/>
    <property type="project" value="TreeGrafter"/>
</dbReference>
<dbReference type="GO" id="GO:0003677">
    <property type="term" value="F:DNA binding"/>
    <property type="evidence" value="ECO:0007669"/>
    <property type="project" value="UniProtKB-KW"/>
</dbReference>
<evidence type="ECO:0000256" key="5">
    <source>
        <dbReference type="ARBA" id="ARBA00022801"/>
    </source>
</evidence>
<feature type="compositionally biased region" description="Low complexity" evidence="12">
    <location>
        <begin position="146"/>
        <end position="158"/>
    </location>
</feature>
<dbReference type="SMART" id="SM00573">
    <property type="entry name" value="HSA"/>
    <property type="match status" value="1"/>
</dbReference>
<dbReference type="Gene3D" id="3.40.50.10810">
    <property type="entry name" value="Tandem AAA-ATPase domain"/>
    <property type="match status" value="1"/>
</dbReference>
<feature type="compositionally biased region" description="Polar residues" evidence="12">
    <location>
        <begin position="471"/>
        <end position="480"/>
    </location>
</feature>
<accession>A0A9P6ARA1</accession>
<dbReference type="Pfam" id="PF07529">
    <property type="entry name" value="HSA"/>
    <property type="match status" value="1"/>
</dbReference>
<keyword evidence="11" id="KW-0539">Nucleus</keyword>
<evidence type="ECO:0000256" key="4">
    <source>
        <dbReference type="ARBA" id="ARBA00022741"/>
    </source>
</evidence>
<keyword evidence="6" id="KW-0347">Helicase</keyword>
<dbReference type="GO" id="GO:0016887">
    <property type="term" value="F:ATP hydrolysis activity"/>
    <property type="evidence" value="ECO:0007669"/>
    <property type="project" value="TreeGrafter"/>
</dbReference>
<feature type="region of interest" description="Disordered" evidence="12">
    <location>
        <begin position="544"/>
        <end position="843"/>
    </location>
</feature>
<evidence type="ECO:0000256" key="12">
    <source>
        <dbReference type="SAM" id="MobiDB-lite"/>
    </source>
</evidence>
<feature type="compositionally biased region" description="Polar residues" evidence="12">
    <location>
        <begin position="766"/>
        <end position="808"/>
    </location>
</feature>
<dbReference type="SMART" id="SM00487">
    <property type="entry name" value="DEXDc"/>
    <property type="match status" value="1"/>
</dbReference>
<dbReference type="InterPro" id="IPR014001">
    <property type="entry name" value="Helicase_ATP-bd"/>
</dbReference>
<keyword evidence="9" id="KW-0238">DNA-binding</keyword>
<evidence type="ECO:0000256" key="2">
    <source>
        <dbReference type="ARBA" id="ARBA00009220"/>
    </source>
</evidence>
<feature type="region of interest" description="Disordered" evidence="12">
    <location>
        <begin position="114"/>
        <end position="342"/>
    </location>
</feature>
<dbReference type="InterPro" id="IPR000330">
    <property type="entry name" value="SNF2_N"/>
</dbReference>
<feature type="compositionally biased region" description="Basic and acidic residues" evidence="12">
    <location>
        <begin position="611"/>
        <end position="624"/>
    </location>
</feature>
<dbReference type="PANTHER" id="PTHR45685">
    <property type="entry name" value="HELICASE SRCAP-RELATED"/>
    <property type="match status" value="1"/>
</dbReference>
<evidence type="ECO:0000259" key="13">
    <source>
        <dbReference type="PROSITE" id="PS51192"/>
    </source>
</evidence>
<dbReference type="InterPro" id="IPR050520">
    <property type="entry name" value="INO80/SWR1_helicase"/>
</dbReference>
<dbReference type="PANTHER" id="PTHR45685:SF1">
    <property type="entry name" value="HELICASE SRCAP"/>
    <property type="match status" value="1"/>
</dbReference>
<evidence type="ECO:0000256" key="1">
    <source>
        <dbReference type="ARBA" id="ARBA00004123"/>
    </source>
</evidence>
<evidence type="ECO:0000256" key="7">
    <source>
        <dbReference type="ARBA" id="ARBA00022840"/>
    </source>
</evidence>
<keyword evidence="8" id="KW-0156">Chromatin regulator</keyword>
<dbReference type="GO" id="GO:0042393">
    <property type="term" value="F:histone binding"/>
    <property type="evidence" value="ECO:0007669"/>
    <property type="project" value="TreeGrafter"/>
</dbReference>
<feature type="compositionally biased region" description="Low complexity" evidence="12">
    <location>
        <begin position="663"/>
        <end position="672"/>
    </location>
</feature>
<comment type="subcellular location">
    <subcellularLocation>
        <location evidence="1">Nucleus</location>
    </subcellularLocation>
</comment>
<feature type="compositionally biased region" description="Pro residues" evidence="12">
    <location>
        <begin position="282"/>
        <end position="291"/>
    </location>
</feature>
<dbReference type="GO" id="GO:0000812">
    <property type="term" value="C:Swr1 complex"/>
    <property type="evidence" value="ECO:0007669"/>
    <property type="project" value="TreeGrafter"/>
</dbReference>
<keyword evidence="5" id="KW-0378">Hydrolase</keyword>
<dbReference type="SMART" id="SM00490">
    <property type="entry name" value="HELICc"/>
    <property type="match status" value="1"/>
</dbReference>
<dbReference type="InterPro" id="IPR027417">
    <property type="entry name" value="P-loop_NTPase"/>
</dbReference>
<protein>
    <recommendedName>
        <fullName evidence="3">DNA helicase</fullName>
        <ecNumber evidence="3">3.6.4.12</ecNumber>
    </recommendedName>
</protein>
<feature type="compositionally biased region" description="Acidic residues" evidence="12">
    <location>
        <begin position="487"/>
        <end position="513"/>
    </location>
</feature>
<dbReference type="InterPro" id="IPR001650">
    <property type="entry name" value="Helicase_C-like"/>
</dbReference>
<feature type="domain" description="Helicase C-terminal" evidence="14">
    <location>
        <begin position="1384"/>
        <end position="1539"/>
    </location>
</feature>
<keyword evidence="10" id="KW-0010">Activator</keyword>
<dbReference type="InterPro" id="IPR014012">
    <property type="entry name" value="HSA_dom"/>
</dbReference>
<sequence length="1655" mass="186544">MEPQLEAEPAKPSGSSSRTVLRIPRRSRVSWARKVVVVDTRSLEERVAARKQELLVQKRRELAKVLDKHDDLVREAFHLERFVTLVSFDPEVAKTDTSSVFEAFRDKYDLVANNLPGSSTVGSSGRRTTRRAVNDRRQSLGAVGLSNESFESSPTSSFRKGKGREHPPTTNGAESPRKPTLDLQLPPPSMPPPRARKASRQSLPALPPPAAPVEEDTTTTPQRPAPSRRPRLRPLMLPPKIQSHVETPIESTVSSMQADDGPLPLPSQPSPTRKARKKKADAPPPQPPPPIKRVRLVHRVPSPTFTHPDQRPPPPSFSGQLSVRRPDLVQEQLEQAAHTDAGYLLRISELRGEGRLSNPKGAGPSNPEPPRPRGHWDEVVESAIAASKASREAGRLRMNGARRVARIITAHWEKAAGADDKQKRAEEKLRPLKKAEEVKAEQARRGKQHLDAIIEHSTQAFRAQRARHSRSTSQGTSSLPHDSDTSSVDEESEPDRDSDNEESEDEGDGEDQSAVDVHTDLDIYDEDRPVVEEVVEESTVALGSEVMSPYISPSHSTSPSPRLNGLSRHTSATDTPDRVPSVVGRRVSFRDPDIEVEDRTYSSPSESSAAHADETRVNENHMEVDLQVEAVYTASKTSPSSEEPTENEPSSQVVTRSHRHRSSSSAPGAAPRAEPDFTDTDFEANLDEEAEDLELAVKMEEEESESDDSELNALEQDAELPLEELLRQYGYVPAPEGDQEDSDHDEGPETQEDQVSESGEGVEVLKSNSPQMASSPTPPFSTARTRSPSPGITTSASPKNPPMTNGHVSPSPPPDETNDAGEDASMKDIIPQPSTANDDPTTIKPPFLLRGTLRPYQQAGLEWLVSLYFNSHNGILADEMGLGKTIQTISLLAYLACEKGNWGPHLIIVPTSVLKNWEMEFKKFLPGFKIITYYGSAKERKERRHGWKAPNAFNVCITSYQLILADQHIFRRMPWVYMILDEAHNIKNFKSQRWQDLFTFRPLRRLLLTGTPLQNNLMELWALMHFLNPVETVGYRSDFADWFSKPMDKAIEDGRAMDVETQDRVNKLHILLRPYLLRRMKADVEKELPGKFEHLVYCRLSKRQRFLYDEFMARAETKEILASGNFLSVVNCLMQLRKVCNHPDLFEVRPIVTSFAMSKSAVADFEIKELLVRRRLLASSPFDTMHHVLGTITSHEDTSFIASRSRRFLDASSRLQQIQDLPGEPPPHDVRTVAGFRRYNEYCLREEKRAAWRRISYINRTRCAATPIYGLEKLACVRKLYKPLLPLEFAERSRRDYLDRNDLIHGIIKSYAGRAQDMKKSIDHFAFATPVAVALDLPLQALRGAEGSIGELQFDMEFDTLHTAAVKLQIAFPDAYLLQYDCGKLQELDTLLKERRAGGHRVLIFTQMTKVLDVLEIFLNLHGYRYLRLDGSTKIEDRQKITQRFNMDTRVLAFISSSRSGGVGINLTGADTTGQCLLFVRFVGSTPEIHSHRAHRIGQIRDVHIYRFISKHTVEESMLRKANQKRSLDDIVIRQGEFDWRKVMVSDLQMEQALEQVEDVEDAQAARNAAAEMYMDTAGEQQEFDESAGPVGGMSDRRGDRSRRCSHGRRSCAEEEEEEDEDEDELEVLGLSSLEKYMVRFVERDWDFFSDWRVK</sequence>
<dbReference type="EMBL" id="MU129016">
    <property type="protein sequence ID" value="KAF9510446.1"/>
    <property type="molecule type" value="Genomic_DNA"/>
</dbReference>
<dbReference type="GO" id="GO:0003678">
    <property type="term" value="F:DNA helicase activity"/>
    <property type="evidence" value="ECO:0007669"/>
    <property type="project" value="UniProtKB-EC"/>
</dbReference>
<dbReference type="Pfam" id="PF00176">
    <property type="entry name" value="SNF2-rel_dom"/>
    <property type="match status" value="1"/>
</dbReference>
<evidence type="ECO:0000256" key="9">
    <source>
        <dbReference type="ARBA" id="ARBA00023125"/>
    </source>
</evidence>
<feature type="domain" description="Helicase ATP-binding" evidence="13">
    <location>
        <begin position="865"/>
        <end position="1030"/>
    </location>
</feature>
<dbReference type="Gene3D" id="1.20.120.850">
    <property type="entry name" value="SWI2/SNF2 ATPases, N-terminal domain"/>
    <property type="match status" value="1"/>
</dbReference>
<dbReference type="CDD" id="cd18793">
    <property type="entry name" value="SF2_C_SNF"/>
    <property type="match status" value="1"/>
</dbReference>
<evidence type="ECO:0000313" key="16">
    <source>
        <dbReference type="Proteomes" id="UP000886523"/>
    </source>
</evidence>
<evidence type="ECO:0000256" key="10">
    <source>
        <dbReference type="ARBA" id="ARBA00023159"/>
    </source>
</evidence>
<dbReference type="PROSITE" id="PS51194">
    <property type="entry name" value="HELICASE_CTER"/>
    <property type="match status" value="1"/>
</dbReference>
<feature type="compositionally biased region" description="Acidic residues" evidence="12">
    <location>
        <begin position="676"/>
        <end position="722"/>
    </location>
</feature>
<evidence type="ECO:0000256" key="3">
    <source>
        <dbReference type="ARBA" id="ARBA00012551"/>
    </source>
</evidence>
<organism evidence="15 16">
    <name type="scientific">Hydnum rufescens UP504</name>
    <dbReference type="NCBI Taxonomy" id="1448309"/>
    <lineage>
        <taxon>Eukaryota</taxon>
        <taxon>Fungi</taxon>
        <taxon>Dikarya</taxon>
        <taxon>Basidiomycota</taxon>
        <taxon>Agaricomycotina</taxon>
        <taxon>Agaricomycetes</taxon>
        <taxon>Cantharellales</taxon>
        <taxon>Hydnaceae</taxon>
        <taxon>Hydnum</taxon>
    </lineage>
</organism>